<gene>
    <name evidence="2" type="ORF">FRZ54_05990</name>
</gene>
<feature type="transmembrane region" description="Helical" evidence="1">
    <location>
        <begin position="88"/>
        <end position="108"/>
    </location>
</feature>
<evidence type="ECO:0000256" key="1">
    <source>
        <dbReference type="SAM" id="Phobius"/>
    </source>
</evidence>
<dbReference type="SUPFAM" id="SSF48452">
    <property type="entry name" value="TPR-like"/>
    <property type="match status" value="1"/>
</dbReference>
<dbReference type="InterPro" id="IPR011990">
    <property type="entry name" value="TPR-like_helical_dom_sf"/>
</dbReference>
<accession>A0A5B8UTD4</accession>
<keyword evidence="1" id="KW-0812">Transmembrane</keyword>
<sequence>METDSAQPNDKMIQYLDGELTGDELREFEKQLVADPLMEQELENLKLARLAVQHYGLKQQVGVMHREMMEELMGNKGGAKTFRLMRTLTRIAAVLVIGIALFGGYEYLSVSSAGLLPQSGYDLSIARSNASASQIEKDYIAKNYTKVISDFSAISSPDNKDLFLTGLAYYNTSMPLKAVPQFKKVIDNKTDDNYRDDAEYYLSLSYLRDNQPTKAKPWLEKIYHDKEHLYHDKVSSWTILKLKLLLLKDPGK</sequence>
<dbReference type="KEGG" id="mgin:FRZ54_05990"/>
<dbReference type="RefSeq" id="WP_147030729.1">
    <property type="nucleotide sequence ID" value="NZ_CP042436.1"/>
</dbReference>
<evidence type="ECO:0000313" key="2">
    <source>
        <dbReference type="EMBL" id="QEC62152.1"/>
    </source>
</evidence>
<evidence type="ECO:0000313" key="3">
    <source>
        <dbReference type="Proteomes" id="UP000321479"/>
    </source>
</evidence>
<dbReference type="AlphaFoldDB" id="A0A5B8UTD4"/>
<name>A0A5B8UTD4_9SPHI</name>
<organism evidence="2 3">
    <name type="scientific">Mucilaginibacter ginsenosidivorans</name>
    <dbReference type="NCBI Taxonomy" id="398053"/>
    <lineage>
        <taxon>Bacteria</taxon>
        <taxon>Pseudomonadati</taxon>
        <taxon>Bacteroidota</taxon>
        <taxon>Sphingobacteriia</taxon>
        <taxon>Sphingobacteriales</taxon>
        <taxon>Sphingobacteriaceae</taxon>
        <taxon>Mucilaginibacter</taxon>
    </lineage>
</organism>
<keyword evidence="1" id="KW-0472">Membrane</keyword>
<keyword evidence="3" id="KW-1185">Reference proteome</keyword>
<keyword evidence="1" id="KW-1133">Transmembrane helix</keyword>
<reference evidence="2 3" key="1">
    <citation type="journal article" date="2017" name="Curr. Microbiol.">
        <title>Mucilaginibacter ginsenosidivorans sp. nov., Isolated from Soil of Ginseng Field.</title>
        <authorList>
            <person name="Kim M.M."/>
            <person name="Siddiqi M.Z."/>
            <person name="Im W.T."/>
        </authorList>
    </citation>
    <scope>NUCLEOTIDE SEQUENCE [LARGE SCALE GENOMIC DNA]</scope>
    <source>
        <strain evidence="2 3">Gsoil 3017</strain>
    </source>
</reference>
<dbReference type="Proteomes" id="UP000321479">
    <property type="component" value="Chromosome"/>
</dbReference>
<evidence type="ECO:0008006" key="4">
    <source>
        <dbReference type="Google" id="ProtNLM"/>
    </source>
</evidence>
<proteinExistence type="predicted"/>
<dbReference type="OrthoDB" id="1091348at2"/>
<protein>
    <recommendedName>
        <fullName evidence="4">Tetratricopeptide repeat protein</fullName>
    </recommendedName>
</protein>
<dbReference type="EMBL" id="CP042436">
    <property type="protein sequence ID" value="QEC62152.1"/>
    <property type="molecule type" value="Genomic_DNA"/>
</dbReference>
<dbReference type="Gene3D" id="1.25.40.10">
    <property type="entry name" value="Tetratricopeptide repeat domain"/>
    <property type="match status" value="1"/>
</dbReference>